<evidence type="ECO:0000256" key="9">
    <source>
        <dbReference type="ARBA" id="ARBA00022801"/>
    </source>
</evidence>
<keyword evidence="9 11" id="KW-0378">Hydrolase</keyword>
<dbReference type="GO" id="GO:0030288">
    <property type="term" value="C:outer membrane-bounded periplasmic space"/>
    <property type="evidence" value="ECO:0007669"/>
    <property type="project" value="TreeGrafter"/>
</dbReference>
<comment type="cofactor">
    <cofactor evidence="3">
        <name>a divalent metal cation</name>
        <dbReference type="ChEBI" id="CHEBI:60240"/>
    </cofactor>
</comment>
<dbReference type="GO" id="GO:0000166">
    <property type="term" value="F:nucleotide binding"/>
    <property type="evidence" value="ECO:0007669"/>
    <property type="project" value="UniProtKB-KW"/>
</dbReference>
<evidence type="ECO:0000256" key="1">
    <source>
        <dbReference type="ARBA" id="ARBA00000527"/>
    </source>
</evidence>
<feature type="domain" description="Calcineurin-like phosphoesterase" evidence="12">
    <location>
        <begin position="12"/>
        <end position="250"/>
    </location>
</feature>
<dbReference type="PRINTS" id="PR01607">
    <property type="entry name" value="APYRASEFAMLY"/>
</dbReference>
<dbReference type="InterPro" id="IPR041827">
    <property type="entry name" value="CpdB_N"/>
</dbReference>
<comment type="catalytic activity">
    <reaction evidence="2">
        <text>a nucleoside 2',3'-cyclic phosphate + H2O = a nucleoside 3'-phosphate + H(+)</text>
        <dbReference type="Rhea" id="RHEA:19621"/>
        <dbReference type="ChEBI" id="CHEBI:15377"/>
        <dbReference type="ChEBI" id="CHEBI:15378"/>
        <dbReference type="ChEBI" id="CHEBI:66949"/>
        <dbReference type="ChEBI" id="CHEBI:66954"/>
        <dbReference type="EC" id="3.1.4.16"/>
    </reaction>
</comment>
<dbReference type="GO" id="GO:0009166">
    <property type="term" value="P:nucleotide catabolic process"/>
    <property type="evidence" value="ECO:0007669"/>
    <property type="project" value="InterPro"/>
</dbReference>
<sequence>MNKITTDMYRFTILATSDVHGQIVPTDYRTGEHRPAALASLASIIREQREAAPELLLIDNGDALQGTPLAHYVSRMREGEAQTHPIIAAMNELHYDAALLGNHEFNFGRELLDKAIGQSAFPWLSAGIVDQTTGEPAFGKPYLIKRLNGGSIKVALLGVTTHYIPNWENPEHISGLVFHDALESLLTWAARIREEEQPDLIIAAYHGGFERDLASGEPTERLTGENQAYAMCQAAKEAGIDVLITGHQHRLIASQAAGVTVVQPGTGGQALGKVEVVFALEQGKWTVKEKQSELLLPDERTVPDARILEVMEEAEAGTQIWIDQPLGYVTGDMSVGDPLTCRLADHPFLSFVHRVQLEASGAELSVAALLSEQPSGFGAKVTMRDVLANFMFPNTLTVLRLSGRDIREALERTADYFRLGDDGSPIVNPAYREPKPQHYNYDMWAGIVYELDITRPVGERVVKLERNGSPVVEGDSFDVVMNNYRASGGGDYEMFQGKPIVKEIMAESAELVADYFRRYETVTAECDNGWRVIY</sequence>
<dbReference type="Pfam" id="PF02872">
    <property type="entry name" value="5_nucleotid_C"/>
    <property type="match status" value="1"/>
</dbReference>
<evidence type="ECO:0000313" key="15">
    <source>
        <dbReference type="Proteomes" id="UP000600247"/>
    </source>
</evidence>
<dbReference type="AlphaFoldDB" id="A0A917LWJ3"/>
<comment type="caution">
    <text evidence="14">The sequence shown here is derived from an EMBL/GenBank/DDBJ whole genome shotgun (WGS) entry which is preliminary data.</text>
</comment>
<dbReference type="CDD" id="cd07410">
    <property type="entry name" value="MPP_CpdB_N"/>
    <property type="match status" value="1"/>
</dbReference>
<keyword evidence="10" id="KW-0511">Multifunctional enzyme</keyword>
<evidence type="ECO:0000256" key="8">
    <source>
        <dbReference type="ARBA" id="ARBA00022741"/>
    </source>
</evidence>
<dbReference type="PANTHER" id="PTHR11575">
    <property type="entry name" value="5'-NUCLEOTIDASE-RELATED"/>
    <property type="match status" value="1"/>
</dbReference>
<comment type="similarity">
    <text evidence="5 11">Belongs to the 5'-nucleotidase family.</text>
</comment>
<evidence type="ECO:0000256" key="2">
    <source>
        <dbReference type="ARBA" id="ARBA00001730"/>
    </source>
</evidence>
<evidence type="ECO:0000256" key="5">
    <source>
        <dbReference type="ARBA" id="ARBA00006654"/>
    </source>
</evidence>
<dbReference type="GO" id="GO:0046872">
    <property type="term" value="F:metal ion binding"/>
    <property type="evidence" value="ECO:0007669"/>
    <property type="project" value="UniProtKB-KW"/>
</dbReference>
<evidence type="ECO:0000256" key="3">
    <source>
        <dbReference type="ARBA" id="ARBA00001968"/>
    </source>
</evidence>
<keyword evidence="6" id="KW-0479">Metal-binding</keyword>
<dbReference type="InterPro" id="IPR008334">
    <property type="entry name" value="5'-Nucleotdase_C"/>
</dbReference>
<evidence type="ECO:0000256" key="11">
    <source>
        <dbReference type="RuleBase" id="RU362119"/>
    </source>
</evidence>
<dbReference type="InterPro" id="IPR004843">
    <property type="entry name" value="Calcineurin-like_PHP"/>
</dbReference>
<keyword evidence="7" id="KW-0732">Signal</keyword>
<dbReference type="Proteomes" id="UP000600247">
    <property type="component" value="Unassembled WGS sequence"/>
</dbReference>
<dbReference type="SUPFAM" id="SSF56300">
    <property type="entry name" value="Metallo-dependent phosphatases"/>
    <property type="match status" value="1"/>
</dbReference>
<evidence type="ECO:0000256" key="10">
    <source>
        <dbReference type="ARBA" id="ARBA00023268"/>
    </source>
</evidence>
<name>A0A917LWJ3_9BACL</name>
<evidence type="ECO:0000313" key="14">
    <source>
        <dbReference type="EMBL" id="GGG61610.1"/>
    </source>
</evidence>
<keyword evidence="15" id="KW-1185">Reference proteome</keyword>
<protein>
    <submittedName>
        <fullName evidence="14">2',3'-cyclic-nucleotide 2'-phosphodiesterase</fullName>
    </submittedName>
</protein>
<dbReference type="SUPFAM" id="SSF55816">
    <property type="entry name" value="5'-nucleotidase (syn. UDP-sugar hydrolase), C-terminal domain"/>
    <property type="match status" value="1"/>
</dbReference>
<evidence type="ECO:0000259" key="13">
    <source>
        <dbReference type="Pfam" id="PF02872"/>
    </source>
</evidence>
<reference evidence="14 15" key="1">
    <citation type="journal article" date="2014" name="Int. J. Syst. Evol. Microbiol.">
        <title>Complete genome sequence of Corynebacterium casei LMG S-19264T (=DSM 44701T), isolated from a smear-ripened cheese.</title>
        <authorList>
            <consortium name="US DOE Joint Genome Institute (JGI-PGF)"/>
            <person name="Walter F."/>
            <person name="Albersmeier A."/>
            <person name="Kalinowski J."/>
            <person name="Ruckert C."/>
        </authorList>
    </citation>
    <scope>NUCLEOTIDE SEQUENCE [LARGE SCALE GENOMIC DNA]</scope>
    <source>
        <strain evidence="14 15">CGMCC 1.15286</strain>
    </source>
</reference>
<dbReference type="Gene3D" id="3.90.780.10">
    <property type="entry name" value="5'-Nucleotidase, C-terminal domain"/>
    <property type="match status" value="1"/>
</dbReference>
<dbReference type="GO" id="GO:0008254">
    <property type="term" value="F:3'-nucleotidase activity"/>
    <property type="evidence" value="ECO:0007669"/>
    <property type="project" value="UniProtKB-EC"/>
</dbReference>
<dbReference type="PANTHER" id="PTHR11575:SF6">
    <property type="entry name" value="2',3'-CYCLIC-NUCLEOTIDE 2'-PHOSPHODIESTERASE_3'-NUCLEOTIDASE"/>
    <property type="match status" value="1"/>
</dbReference>
<evidence type="ECO:0000259" key="12">
    <source>
        <dbReference type="Pfam" id="PF00149"/>
    </source>
</evidence>
<evidence type="ECO:0000256" key="7">
    <source>
        <dbReference type="ARBA" id="ARBA00022729"/>
    </source>
</evidence>
<dbReference type="RefSeq" id="WP_229692023.1">
    <property type="nucleotide sequence ID" value="NZ_BMHY01000002.1"/>
</dbReference>
<comment type="catalytic activity">
    <reaction evidence="1">
        <text>a ribonucleoside 3'-phosphate + H2O = a ribonucleoside + phosphate</text>
        <dbReference type="Rhea" id="RHEA:10144"/>
        <dbReference type="ChEBI" id="CHEBI:13197"/>
        <dbReference type="ChEBI" id="CHEBI:15377"/>
        <dbReference type="ChEBI" id="CHEBI:18254"/>
        <dbReference type="ChEBI" id="CHEBI:43474"/>
        <dbReference type="EC" id="3.1.3.6"/>
    </reaction>
</comment>
<dbReference type="InterPro" id="IPR006146">
    <property type="entry name" value="5'-Nucleotdase_CS"/>
</dbReference>
<dbReference type="Gene3D" id="3.60.21.10">
    <property type="match status" value="1"/>
</dbReference>
<organism evidence="14 15">
    <name type="scientific">Paenibacillus radicis</name>
    <name type="common">ex Gao et al. 2016</name>
    <dbReference type="NCBI Taxonomy" id="1737354"/>
    <lineage>
        <taxon>Bacteria</taxon>
        <taxon>Bacillati</taxon>
        <taxon>Bacillota</taxon>
        <taxon>Bacilli</taxon>
        <taxon>Bacillales</taxon>
        <taxon>Paenibacillaceae</taxon>
        <taxon>Paenibacillus</taxon>
    </lineage>
</organism>
<keyword evidence="8 11" id="KW-0547">Nucleotide-binding</keyword>
<accession>A0A917LWJ3</accession>
<dbReference type="InterPro" id="IPR036907">
    <property type="entry name" value="5'-Nucleotdase_C_sf"/>
</dbReference>
<evidence type="ECO:0000256" key="4">
    <source>
        <dbReference type="ARBA" id="ARBA00004196"/>
    </source>
</evidence>
<dbReference type="EMBL" id="BMHY01000002">
    <property type="protein sequence ID" value="GGG61610.1"/>
    <property type="molecule type" value="Genomic_DNA"/>
</dbReference>
<dbReference type="InterPro" id="IPR006179">
    <property type="entry name" value="5_nucleotidase/apyrase"/>
</dbReference>
<dbReference type="PROSITE" id="PS00786">
    <property type="entry name" value="5_NUCLEOTIDASE_2"/>
    <property type="match status" value="1"/>
</dbReference>
<evidence type="ECO:0000256" key="6">
    <source>
        <dbReference type="ARBA" id="ARBA00022723"/>
    </source>
</evidence>
<gene>
    <name evidence="14" type="primary">cpdC</name>
    <name evidence="14" type="ORF">GCM10010918_13940</name>
</gene>
<feature type="domain" description="5'-Nucleotidase C-terminal" evidence="13">
    <location>
        <begin position="340"/>
        <end position="496"/>
    </location>
</feature>
<dbReference type="InterPro" id="IPR029052">
    <property type="entry name" value="Metallo-depent_PP-like"/>
</dbReference>
<dbReference type="Pfam" id="PF00149">
    <property type="entry name" value="Metallophos"/>
    <property type="match status" value="1"/>
</dbReference>
<proteinExistence type="inferred from homology"/>
<comment type="subcellular location">
    <subcellularLocation>
        <location evidence="4">Cell envelope</location>
    </subcellularLocation>
</comment>
<dbReference type="GO" id="GO:0008663">
    <property type="term" value="F:2',3'-cyclic-nucleotide 2'-phosphodiesterase activity"/>
    <property type="evidence" value="ECO:0007669"/>
    <property type="project" value="UniProtKB-EC"/>
</dbReference>